<evidence type="ECO:0000313" key="1">
    <source>
        <dbReference type="EMBL" id="TJZ76886.1"/>
    </source>
</evidence>
<gene>
    <name evidence="1" type="ORF">FA740_19185</name>
</gene>
<organism evidence="1 2">
    <name type="scientific">Paracoccus hibiscisoli</name>
    <dbReference type="NCBI Taxonomy" id="2023261"/>
    <lineage>
        <taxon>Bacteria</taxon>
        <taxon>Pseudomonadati</taxon>
        <taxon>Pseudomonadota</taxon>
        <taxon>Alphaproteobacteria</taxon>
        <taxon>Rhodobacterales</taxon>
        <taxon>Paracoccaceae</taxon>
        <taxon>Paracoccus</taxon>
    </lineage>
</organism>
<dbReference type="EMBL" id="SUNH01000071">
    <property type="protein sequence ID" value="TJZ76886.1"/>
    <property type="molecule type" value="Genomic_DNA"/>
</dbReference>
<reference evidence="1 2" key="1">
    <citation type="submission" date="2019-04" db="EMBL/GenBank/DDBJ databases">
        <authorList>
            <person name="Li J."/>
        </authorList>
    </citation>
    <scope>NUCLEOTIDE SEQUENCE [LARGE SCALE GENOMIC DNA]</scope>
    <source>
        <strain evidence="1 2">CCTCC AB2016182</strain>
    </source>
</reference>
<dbReference type="RefSeq" id="WP_136858395.1">
    <property type="nucleotide sequence ID" value="NZ_SUNH01000071.1"/>
</dbReference>
<dbReference type="Proteomes" id="UP000306223">
    <property type="component" value="Unassembled WGS sequence"/>
</dbReference>
<dbReference type="AlphaFoldDB" id="A0A4U0Q6N6"/>
<sequence>MSSAVDTPHRNRLALDLIKAHVRVLDCQERVRQAYPDVCDANAALSAARVHLVEVQHRFDRFWTYP</sequence>
<comment type="caution">
    <text evidence="1">The sequence shown here is derived from an EMBL/GenBank/DDBJ whole genome shotgun (WGS) entry which is preliminary data.</text>
</comment>
<proteinExistence type="predicted"/>
<protein>
    <submittedName>
        <fullName evidence="1">Uncharacterized protein</fullName>
    </submittedName>
</protein>
<accession>A0A4U0Q6N6</accession>
<name>A0A4U0Q6N6_9RHOB</name>
<keyword evidence="2" id="KW-1185">Reference proteome</keyword>
<evidence type="ECO:0000313" key="2">
    <source>
        <dbReference type="Proteomes" id="UP000306223"/>
    </source>
</evidence>